<dbReference type="Gene3D" id="1.10.3720.10">
    <property type="entry name" value="MetI-like"/>
    <property type="match status" value="1"/>
</dbReference>
<evidence type="ECO:0000256" key="6">
    <source>
        <dbReference type="ARBA" id="ARBA00022970"/>
    </source>
</evidence>
<dbReference type="InterPro" id="IPR035906">
    <property type="entry name" value="MetI-like_sf"/>
</dbReference>
<dbReference type="CDD" id="cd06261">
    <property type="entry name" value="TM_PBP2"/>
    <property type="match status" value="1"/>
</dbReference>
<proteinExistence type="inferred from homology"/>
<dbReference type="Pfam" id="PF00528">
    <property type="entry name" value="BPD_transp_1"/>
    <property type="match status" value="1"/>
</dbReference>
<keyword evidence="6" id="KW-0029">Amino-acid transport</keyword>
<evidence type="ECO:0000256" key="8">
    <source>
        <dbReference type="ARBA" id="ARBA00023136"/>
    </source>
</evidence>
<name>A0A5E7HTX1_PSEFL</name>
<dbReference type="InterPro" id="IPR043429">
    <property type="entry name" value="ArtM/GltK/GlnP/TcyL/YhdX-like"/>
</dbReference>
<reference evidence="11 12" key="1">
    <citation type="submission" date="2019-09" db="EMBL/GenBank/DDBJ databases">
        <authorList>
            <person name="Chandra G."/>
            <person name="Truman W A."/>
        </authorList>
    </citation>
    <scope>NUCLEOTIDE SEQUENCE [LARGE SCALE GENOMIC DNA]</scope>
    <source>
        <strain evidence="11">PS862</strain>
    </source>
</reference>
<dbReference type="PANTHER" id="PTHR30614">
    <property type="entry name" value="MEMBRANE COMPONENT OF AMINO ACID ABC TRANSPORTER"/>
    <property type="match status" value="1"/>
</dbReference>
<dbReference type="EMBL" id="CABVII010000004">
    <property type="protein sequence ID" value="VVO67495.1"/>
    <property type="molecule type" value="Genomic_DNA"/>
</dbReference>
<dbReference type="PROSITE" id="PS50928">
    <property type="entry name" value="ABC_TM1"/>
    <property type="match status" value="1"/>
</dbReference>
<evidence type="ECO:0000313" key="11">
    <source>
        <dbReference type="EMBL" id="VVO67495.1"/>
    </source>
</evidence>
<keyword evidence="4" id="KW-1003">Cell membrane</keyword>
<dbReference type="InterPro" id="IPR010065">
    <property type="entry name" value="AA_ABC_transptr_permease_3TM"/>
</dbReference>
<dbReference type="InterPro" id="IPR000515">
    <property type="entry name" value="MetI-like"/>
</dbReference>
<dbReference type="AlphaFoldDB" id="A0A5E7HTX1"/>
<feature type="transmembrane region" description="Helical" evidence="9">
    <location>
        <begin position="183"/>
        <end position="205"/>
    </location>
</feature>
<feature type="transmembrane region" description="Helical" evidence="9">
    <location>
        <begin position="80"/>
        <end position="99"/>
    </location>
</feature>
<evidence type="ECO:0000313" key="12">
    <source>
        <dbReference type="Proteomes" id="UP000385207"/>
    </source>
</evidence>
<sequence>MDMFTVIQKLSAGLPWTIALTVVSFVVGASLAIPVCMLRSSRNTAISYFGATLILIVRSVPPIVWLFAVFFAIGQHVIRLSPFAAAVIGLSLITAANLAEIYRGALKAVPKGQTEASKVMGLSVWQRYRYVLAPQVMRISLPSASSYAIGLLKDTAIASAIGVADVALIANQLTQQTYQGLEIYAWAAVAYFGLSFFMAYVSRVVDFRLRMRIER</sequence>
<dbReference type="SUPFAM" id="SSF161098">
    <property type="entry name" value="MetI-like"/>
    <property type="match status" value="1"/>
</dbReference>
<comment type="subcellular location">
    <subcellularLocation>
        <location evidence="1">Cell inner membrane</location>
        <topology evidence="1">Multi-pass membrane protein</topology>
    </subcellularLocation>
    <subcellularLocation>
        <location evidence="9">Cell membrane</location>
        <topology evidence="9">Multi-pass membrane protein</topology>
    </subcellularLocation>
</comment>
<dbReference type="GO" id="GO:0043190">
    <property type="term" value="C:ATP-binding cassette (ABC) transporter complex"/>
    <property type="evidence" value="ECO:0007669"/>
    <property type="project" value="InterPro"/>
</dbReference>
<dbReference type="GO" id="GO:0022857">
    <property type="term" value="F:transmembrane transporter activity"/>
    <property type="evidence" value="ECO:0007669"/>
    <property type="project" value="InterPro"/>
</dbReference>
<keyword evidence="3 9" id="KW-0813">Transport</keyword>
<accession>A0A5E7HTX1</accession>
<evidence type="ECO:0000256" key="3">
    <source>
        <dbReference type="ARBA" id="ARBA00022448"/>
    </source>
</evidence>
<evidence type="ECO:0000259" key="10">
    <source>
        <dbReference type="PROSITE" id="PS50928"/>
    </source>
</evidence>
<evidence type="ECO:0000256" key="4">
    <source>
        <dbReference type="ARBA" id="ARBA00022475"/>
    </source>
</evidence>
<gene>
    <name evidence="11" type="primary">tcyB</name>
    <name evidence="11" type="ORF">PS862_01151</name>
</gene>
<dbReference type="PANTHER" id="PTHR30614:SF0">
    <property type="entry name" value="L-CYSTINE TRANSPORT SYSTEM PERMEASE PROTEIN TCYL"/>
    <property type="match status" value="1"/>
</dbReference>
<organism evidence="11 12">
    <name type="scientific">Pseudomonas fluorescens</name>
    <dbReference type="NCBI Taxonomy" id="294"/>
    <lineage>
        <taxon>Bacteria</taxon>
        <taxon>Pseudomonadati</taxon>
        <taxon>Pseudomonadota</taxon>
        <taxon>Gammaproteobacteria</taxon>
        <taxon>Pseudomonadales</taxon>
        <taxon>Pseudomonadaceae</taxon>
        <taxon>Pseudomonas</taxon>
    </lineage>
</organism>
<comment type="similarity">
    <text evidence="2">Belongs to the binding-protein-dependent transport system permease family. HisMQ subfamily.</text>
</comment>
<dbReference type="GO" id="GO:0006865">
    <property type="term" value="P:amino acid transport"/>
    <property type="evidence" value="ECO:0007669"/>
    <property type="project" value="UniProtKB-KW"/>
</dbReference>
<evidence type="ECO:0000256" key="5">
    <source>
        <dbReference type="ARBA" id="ARBA00022692"/>
    </source>
</evidence>
<feature type="transmembrane region" description="Helical" evidence="9">
    <location>
        <begin position="48"/>
        <end position="74"/>
    </location>
</feature>
<keyword evidence="7 9" id="KW-1133">Transmembrane helix</keyword>
<keyword evidence="8 9" id="KW-0472">Membrane</keyword>
<evidence type="ECO:0000256" key="7">
    <source>
        <dbReference type="ARBA" id="ARBA00022989"/>
    </source>
</evidence>
<feature type="domain" description="ABC transmembrane type-1" evidence="10">
    <location>
        <begin position="14"/>
        <end position="202"/>
    </location>
</feature>
<keyword evidence="5 9" id="KW-0812">Transmembrane</keyword>
<dbReference type="NCBIfam" id="TIGR01726">
    <property type="entry name" value="HEQRo_perm_3TM"/>
    <property type="match status" value="1"/>
</dbReference>
<evidence type="ECO:0000256" key="2">
    <source>
        <dbReference type="ARBA" id="ARBA00010072"/>
    </source>
</evidence>
<evidence type="ECO:0000256" key="1">
    <source>
        <dbReference type="ARBA" id="ARBA00004429"/>
    </source>
</evidence>
<evidence type="ECO:0000256" key="9">
    <source>
        <dbReference type="RuleBase" id="RU363032"/>
    </source>
</evidence>
<protein>
    <submittedName>
        <fullName evidence="11">L-cystine transport system permease protein TcyB</fullName>
    </submittedName>
</protein>
<dbReference type="Proteomes" id="UP000385207">
    <property type="component" value="Unassembled WGS sequence"/>
</dbReference>
<feature type="transmembrane region" description="Helical" evidence="9">
    <location>
        <begin position="12"/>
        <end position="36"/>
    </location>
</feature>